<dbReference type="PANTHER" id="PTHR10127">
    <property type="entry name" value="DISCOIDIN, CUB, EGF, LAMININ , AND ZINC METALLOPROTEASE DOMAIN CONTAINING"/>
    <property type="match status" value="1"/>
</dbReference>
<keyword evidence="3 6" id="KW-0378">Hydrolase</keyword>
<gene>
    <name evidence="9" type="ORF">XDN619_LOCUS17513</name>
</gene>
<keyword evidence="5 6" id="KW-0482">Metalloprotease</keyword>
<evidence type="ECO:0000313" key="9">
    <source>
        <dbReference type="EMBL" id="CAF2095031.1"/>
    </source>
</evidence>
<dbReference type="GO" id="GO:0004222">
    <property type="term" value="F:metalloendopeptidase activity"/>
    <property type="evidence" value="ECO:0007669"/>
    <property type="project" value="UniProtKB-UniRule"/>
</dbReference>
<dbReference type="SUPFAM" id="SSF55486">
    <property type="entry name" value="Metalloproteases ('zincins'), catalytic domain"/>
    <property type="match status" value="1"/>
</dbReference>
<evidence type="ECO:0000256" key="3">
    <source>
        <dbReference type="ARBA" id="ARBA00022801"/>
    </source>
</evidence>
<feature type="domain" description="Peptidase M12A" evidence="8">
    <location>
        <begin position="62"/>
        <end position="275"/>
    </location>
</feature>
<accession>A0A816T4U0</accession>
<evidence type="ECO:0000313" key="10">
    <source>
        <dbReference type="Proteomes" id="UP000663887"/>
    </source>
</evidence>
<organism evidence="9 10">
    <name type="scientific">Rotaria magnacalcarata</name>
    <dbReference type="NCBI Taxonomy" id="392030"/>
    <lineage>
        <taxon>Eukaryota</taxon>
        <taxon>Metazoa</taxon>
        <taxon>Spiralia</taxon>
        <taxon>Gnathifera</taxon>
        <taxon>Rotifera</taxon>
        <taxon>Eurotatoria</taxon>
        <taxon>Bdelloidea</taxon>
        <taxon>Philodinida</taxon>
        <taxon>Philodinidae</taxon>
        <taxon>Rotaria</taxon>
    </lineage>
</organism>
<evidence type="ECO:0000259" key="8">
    <source>
        <dbReference type="PROSITE" id="PS51864"/>
    </source>
</evidence>
<sequence length="452" mass="51144">MTAVIILSLLFCFVVSVIRCNSISSLMQPPYLTDEDFERGKVLPIEAYRLNGTGFHEQLPSRAITRANVWLAPTYKWPNARVPYVISPLYNNQERAIIAESIREWESNTCIRFVPATSNDRDYIELTPNDGTDNFCYSYVGRQGGRQFVKMYAPICMSVGQYVHELGHAIGFGHEHQRPDRDYYVEIKWENIDPSFYYAYDKYNAKDFTTLGMPYDYYSIMHYPDYSYSSNGKPAFVPKYPGHQVCSERNRRKIVVLGDDFRQALRVIRKVSRCDIIAPTIKVLCLVLFQTLKLRCNMHAIIDPDFPKWLLDIGDGMIPLPLTPKTQFSVEVPISLISNDIISDIFDNNFTCTDIENVFKKFNSLPKKLRCILFIAGLVALMYVSATNASGLCSCSCCDGDQCDPVYEGTAIASTCAQSDCVTACKTKFEDACGSFFTAVRVSCKDKTGGVD</sequence>
<comment type="caution">
    <text evidence="9">The sequence shown here is derived from an EMBL/GenBank/DDBJ whole genome shotgun (WGS) entry which is preliminary data.</text>
</comment>
<comment type="caution">
    <text evidence="6">Lacks conserved residue(s) required for the propagation of feature annotation.</text>
</comment>
<dbReference type="EC" id="3.4.24.-" evidence="7"/>
<dbReference type="InterPro" id="IPR024079">
    <property type="entry name" value="MetalloPept_cat_dom_sf"/>
</dbReference>
<feature type="signal peptide" evidence="7">
    <location>
        <begin position="1"/>
        <end position="20"/>
    </location>
</feature>
<dbReference type="Pfam" id="PF01400">
    <property type="entry name" value="Astacin"/>
    <property type="match status" value="1"/>
</dbReference>
<dbReference type="PRINTS" id="PR00480">
    <property type="entry name" value="ASTACIN"/>
</dbReference>
<dbReference type="SMART" id="SM00235">
    <property type="entry name" value="ZnMc"/>
    <property type="match status" value="1"/>
</dbReference>
<name>A0A816T4U0_9BILA</name>
<dbReference type="InterPro" id="IPR006026">
    <property type="entry name" value="Peptidase_Metallo"/>
</dbReference>
<dbReference type="InterPro" id="IPR034035">
    <property type="entry name" value="Astacin-like_dom"/>
</dbReference>
<evidence type="ECO:0000256" key="5">
    <source>
        <dbReference type="ARBA" id="ARBA00023049"/>
    </source>
</evidence>
<dbReference type="PANTHER" id="PTHR10127:SF780">
    <property type="entry name" value="METALLOENDOPEPTIDASE"/>
    <property type="match status" value="1"/>
</dbReference>
<dbReference type="Proteomes" id="UP000663887">
    <property type="component" value="Unassembled WGS sequence"/>
</dbReference>
<evidence type="ECO:0000256" key="1">
    <source>
        <dbReference type="ARBA" id="ARBA00022670"/>
    </source>
</evidence>
<evidence type="ECO:0000256" key="2">
    <source>
        <dbReference type="ARBA" id="ARBA00022723"/>
    </source>
</evidence>
<comment type="cofactor">
    <cofactor evidence="6 7">
        <name>Zn(2+)</name>
        <dbReference type="ChEBI" id="CHEBI:29105"/>
    </cofactor>
    <text evidence="6 7">Binds 1 zinc ion per subunit.</text>
</comment>
<keyword evidence="1 6" id="KW-0645">Protease</keyword>
<dbReference type="GO" id="GO:0008270">
    <property type="term" value="F:zinc ion binding"/>
    <property type="evidence" value="ECO:0007669"/>
    <property type="project" value="UniProtKB-UniRule"/>
</dbReference>
<keyword evidence="7" id="KW-0732">Signal</keyword>
<feature type="binding site" evidence="6">
    <location>
        <position position="174"/>
    </location>
    <ligand>
        <name>Zn(2+)</name>
        <dbReference type="ChEBI" id="CHEBI:29105"/>
        <note>catalytic</note>
    </ligand>
</feature>
<evidence type="ECO:0000256" key="7">
    <source>
        <dbReference type="RuleBase" id="RU361183"/>
    </source>
</evidence>
<keyword evidence="2 6" id="KW-0479">Metal-binding</keyword>
<dbReference type="EMBL" id="CAJNRG010007432">
    <property type="protein sequence ID" value="CAF2095031.1"/>
    <property type="molecule type" value="Genomic_DNA"/>
</dbReference>
<feature type="binding site" evidence="6">
    <location>
        <position position="164"/>
    </location>
    <ligand>
        <name>Zn(2+)</name>
        <dbReference type="ChEBI" id="CHEBI:29105"/>
        <note>catalytic</note>
    </ligand>
</feature>
<proteinExistence type="predicted"/>
<feature type="active site" evidence="6">
    <location>
        <position position="165"/>
    </location>
</feature>
<dbReference type="InterPro" id="IPR001506">
    <property type="entry name" value="Peptidase_M12A"/>
</dbReference>
<dbReference type="AlphaFoldDB" id="A0A816T4U0"/>
<feature type="binding site" evidence="6">
    <location>
        <position position="168"/>
    </location>
    <ligand>
        <name>Zn(2+)</name>
        <dbReference type="ChEBI" id="CHEBI:29105"/>
        <note>catalytic</note>
    </ligand>
</feature>
<dbReference type="GO" id="GO:0006508">
    <property type="term" value="P:proteolysis"/>
    <property type="evidence" value="ECO:0007669"/>
    <property type="project" value="UniProtKB-KW"/>
</dbReference>
<evidence type="ECO:0000256" key="6">
    <source>
        <dbReference type="PROSITE-ProRule" id="PRU01211"/>
    </source>
</evidence>
<reference evidence="9" key="1">
    <citation type="submission" date="2021-02" db="EMBL/GenBank/DDBJ databases">
        <authorList>
            <person name="Nowell W R."/>
        </authorList>
    </citation>
    <scope>NUCLEOTIDE SEQUENCE</scope>
</reference>
<keyword evidence="4 6" id="KW-0862">Zinc</keyword>
<dbReference type="Gene3D" id="3.40.390.10">
    <property type="entry name" value="Collagenase (Catalytic Domain)"/>
    <property type="match status" value="1"/>
</dbReference>
<dbReference type="PROSITE" id="PS51864">
    <property type="entry name" value="ASTACIN"/>
    <property type="match status" value="1"/>
</dbReference>
<dbReference type="CDD" id="cd04280">
    <property type="entry name" value="ZnMc_astacin_like"/>
    <property type="match status" value="1"/>
</dbReference>
<evidence type="ECO:0000256" key="4">
    <source>
        <dbReference type="ARBA" id="ARBA00022833"/>
    </source>
</evidence>
<feature type="chain" id="PRO_5033109368" description="Metalloendopeptidase" evidence="7">
    <location>
        <begin position="21"/>
        <end position="452"/>
    </location>
</feature>
<protein>
    <recommendedName>
        <fullName evidence="7">Metalloendopeptidase</fullName>
        <ecNumber evidence="7">3.4.24.-</ecNumber>
    </recommendedName>
</protein>